<feature type="region of interest" description="Disordered" evidence="1">
    <location>
        <begin position="34"/>
        <end position="74"/>
    </location>
</feature>
<protein>
    <submittedName>
        <fullName evidence="2">Uncharacterized protein</fullName>
    </submittedName>
</protein>
<gene>
    <name evidence="2" type="ORF">C0Q70_14419</name>
</gene>
<dbReference type="Proteomes" id="UP000245119">
    <property type="component" value="Linkage Group LG8"/>
</dbReference>
<proteinExistence type="predicted"/>
<organism evidence="2 3">
    <name type="scientific">Pomacea canaliculata</name>
    <name type="common">Golden apple snail</name>
    <dbReference type="NCBI Taxonomy" id="400727"/>
    <lineage>
        <taxon>Eukaryota</taxon>
        <taxon>Metazoa</taxon>
        <taxon>Spiralia</taxon>
        <taxon>Lophotrochozoa</taxon>
        <taxon>Mollusca</taxon>
        <taxon>Gastropoda</taxon>
        <taxon>Caenogastropoda</taxon>
        <taxon>Architaenioglossa</taxon>
        <taxon>Ampullarioidea</taxon>
        <taxon>Ampullariidae</taxon>
        <taxon>Pomacea</taxon>
    </lineage>
</organism>
<sequence>MATDAKQGCHVNKATDSVVFLLEEREREQCGLATPTSIAGPWCSQQHQQDGDHGSDSDRYSCGTSPADTRSAGAALLQSPQYRLPLARTPGGSFKLASAQIARLHLVFVCSCNTVPAQ</sequence>
<evidence type="ECO:0000256" key="1">
    <source>
        <dbReference type="SAM" id="MobiDB-lite"/>
    </source>
</evidence>
<evidence type="ECO:0000313" key="2">
    <source>
        <dbReference type="EMBL" id="PVD26741.1"/>
    </source>
</evidence>
<comment type="caution">
    <text evidence="2">The sequence shown here is derived from an EMBL/GenBank/DDBJ whole genome shotgun (WGS) entry which is preliminary data.</text>
</comment>
<keyword evidence="3" id="KW-1185">Reference proteome</keyword>
<reference evidence="2 3" key="1">
    <citation type="submission" date="2018-04" db="EMBL/GenBank/DDBJ databases">
        <title>The genome of golden apple snail Pomacea canaliculata provides insight into stress tolerance and invasive adaptation.</title>
        <authorList>
            <person name="Liu C."/>
            <person name="Liu B."/>
            <person name="Ren Y."/>
            <person name="Zhang Y."/>
            <person name="Wang H."/>
            <person name="Li S."/>
            <person name="Jiang F."/>
            <person name="Yin L."/>
            <person name="Zhang G."/>
            <person name="Qian W."/>
            <person name="Fan W."/>
        </authorList>
    </citation>
    <scope>NUCLEOTIDE SEQUENCE [LARGE SCALE GENOMIC DNA]</scope>
    <source>
        <strain evidence="2">SZHN2017</strain>
        <tissue evidence="2">Muscle</tissue>
    </source>
</reference>
<evidence type="ECO:0000313" key="3">
    <source>
        <dbReference type="Proteomes" id="UP000245119"/>
    </source>
</evidence>
<name>A0A2T7P002_POMCA</name>
<accession>A0A2T7P002</accession>
<dbReference type="EMBL" id="PZQS01000008">
    <property type="protein sequence ID" value="PVD26741.1"/>
    <property type="molecule type" value="Genomic_DNA"/>
</dbReference>
<feature type="compositionally biased region" description="Basic and acidic residues" evidence="1">
    <location>
        <begin position="49"/>
        <end position="59"/>
    </location>
</feature>
<dbReference type="AlphaFoldDB" id="A0A2T7P002"/>